<organism evidence="2 3">
    <name type="scientific">Rhodococcus oxybenzonivorans</name>
    <dbReference type="NCBI Taxonomy" id="1990687"/>
    <lineage>
        <taxon>Bacteria</taxon>
        <taxon>Bacillati</taxon>
        <taxon>Actinomycetota</taxon>
        <taxon>Actinomycetes</taxon>
        <taxon>Mycobacteriales</taxon>
        <taxon>Nocardiaceae</taxon>
        <taxon>Rhodococcus</taxon>
    </lineage>
</organism>
<gene>
    <name evidence="2" type="ORF">CBI38_28415</name>
</gene>
<feature type="domain" description="ER-bound oxygenase mpaB/mpaB'/Rubber oxygenase catalytic" evidence="1">
    <location>
        <begin position="85"/>
        <end position="268"/>
    </location>
</feature>
<name>A0A2S2C1Z1_9NOCA</name>
<dbReference type="EMBL" id="CP021354">
    <property type="protein sequence ID" value="AWK74907.1"/>
    <property type="molecule type" value="Genomic_DNA"/>
</dbReference>
<dbReference type="Proteomes" id="UP000245711">
    <property type="component" value="Chromosome"/>
</dbReference>
<dbReference type="GO" id="GO:0016491">
    <property type="term" value="F:oxidoreductase activity"/>
    <property type="evidence" value="ECO:0007669"/>
    <property type="project" value="InterPro"/>
</dbReference>
<keyword evidence="3" id="KW-1185">Reference proteome</keyword>
<reference evidence="2 3" key="1">
    <citation type="submission" date="2017-05" db="EMBL/GenBank/DDBJ databases">
        <title>Isolation of Rhodococcus sp. S2-17 biodegrading of BP-3.</title>
        <authorList>
            <person name="Lee Y."/>
            <person name="Kim K.H."/>
            <person name="Chun B.H."/>
            <person name="Jung H.S."/>
            <person name="Jeon C.O."/>
        </authorList>
    </citation>
    <scope>NUCLEOTIDE SEQUENCE [LARGE SCALE GENOMIC DNA]</scope>
    <source>
        <strain evidence="2 3">S2-17</strain>
    </source>
</reference>
<protein>
    <recommendedName>
        <fullName evidence="1">ER-bound oxygenase mpaB/mpaB'/Rubber oxygenase catalytic domain-containing protein</fullName>
    </recommendedName>
</protein>
<proteinExistence type="predicted"/>
<evidence type="ECO:0000259" key="1">
    <source>
        <dbReference type="Pfam" id="PF09995"/>
    </source>
</evidence>
<dbReference type="InterPro" id="IPR018713">
    <property type="entry name" value="MPAB/Lcp_cat_dom"/>
</dbReference>
<dbReference type="RefSeq" id="WP_109334264.1">
    <property type="nucleotide sequence ID" value="NZ_CP021354.1"/>
</dbReference>
<dbReference type="PANTHER" id="PTHR36124">
    <property type="match status" value="1"/>
</dbReference>
<accession>A0A2S2C1Z1</accession>
<dbReference type="AlphaFoldDB" id="A0A2S2C1Z1"/>
<dbReference type="Pfam" id="PF09995">
    <property type="entry name" value="MPAB_Lcp_cat"/>
    <property type="match status" value="1"/>
</dbReference>
<dbReference type="InterPro" id="IPR046366">
    <property type="entry name" value="MPAB"/>
</dbReference>
<evidence type="ECO:0000313" key="3">
    <source>
        <dbReference type="Proteomes" id="UP000245711"/>
    </source>
</evidence>
<dbReference type="OrthoDB" id="9812943at2"/>
<sequence>MTPQNTTPANPLPQYWEPRRASGAQIMRMIDSLDPIDHDVEITHLSMDVLIPPLFAYMAYTSGFARTLGNPAVANRIWREGAGDQIRTPVRRDRDTLTFFGEFMRRGHRSPQAQAVFDRVQDIHRQVKGVGNETQVHVLGMLIFDPERFAKAVGHRWFTDKENDARFNFWLGVARGMRLRDVPETRAEFLDWIDEYERRTFTPTIAAAESFKGQLRGISAYVPRPLRPAIRHLVIDTLKPEVRDLLGVSAPRPVHRPALRAAVRALRTVRPIDRFRLDRTWVNSFSRVGPDPDFDTIGYQADAG</sequence>
<evidence type="ECO:0000313" key="2">
    <source>
        <dbReference type="EMBL" id="AWK74907.1"/>
    </source>
</evidence>
<dbReference type="PANTHER" id="PTHR36124:SF1">
    <property type="entry name" value="ER-BOUND OXYGENASE MPAB_MPAB'_RUBBER OXYGENASE CATALYTIC DOMAIN-CONTAINING PROTEIN"/>
    <property type="match status" value="1"/>
</dbReference>
<dbReference type="KEGG" id="roz:CBI38_28415"/>